<dbReference type="InterPro" id="IPR029044">
    <property type="entry name" value="Nucleotide-diphossugar_trans"/>
</dbReference>
<keyword evidence="3" id="KW-1185">Reference proteome</keyword>
<protein>
    <recommendedName>
        <fullName evidence="1">Glycosyltransferase 2-like domain-containing protein</fullName>
    </recommendedName>
</protein>
<dbReference type="SUPFAM" id="SSF53448">
    <property type="entry name" value="Nucleotide-diphospho-sugar transferases"/>
    <property type="match status" value="1"/>
</dbReference>
<proteinExistence type="predicted"/>
<dbReference type="RefSeq" id="WP_100165025.1">
    <property type="nucleotide sequence ID" value="NZ_PGTB01000308.1"/>
</dbReference>
<dbReference type="AlphaFoldDB" id="A0A2M8ITI2"/>
<comment type="caution">
    <text evidence="2">The sequence shown here is derived from an EMBL/GenBank/DDBJ whole genome shotgun (WGS) entry which is preliminary data.</text>
</comment>
<accession>A0A2M8ITI2</accession>
<dbReference type="Proteomes" id="UP000231553">
    <property type="component" value="Unassembled WGS sequence"/>
</dbReference>
<dbReference type="Gene3D" id="3.90.550.60">
    <property type="match status" value="1"/>
</dbReference>
<evidence type="ECO:0000313" key="2">
    <source>
        <dbReference type="EMBL" id="PJE33844.1"/>
    </source>
</evidence>
<dbReference type="OrthoDB" id="5148555at2"/>
<sequence>MITLQNFIFPEPAICTEHPLYFHTTGEVGVSQSRAEIWLARGSAVAFDTYFNLFNLGKWHAACVLDGLFAEISGSGRVEIRVYQAIPDQSWEVLHCETVTLAADAPHRADLSHYAARAGRGLVFAEIRALDEAGATVTGGRFATRSLPGELPRLAVSITTFKREDQVRETVARLDAFLQGFAYGEQVHVQVVDNGQSAEIAASARVTPIDNPNYGGAGGFARGLLEAEAAGFSHCLFMDDDASFHMENIARAYMFLALARDRRSAVSGAMINNTHKWAMWENGAWFDGACRPLDCGTDLRDRSAVFQMEMDGAQRRLPTLYGGWWFFAFAIDQVRHHPFPFFVRGDDISFSLMNDFAITTLNGVVSFQDDFSEKESAQTLYLDLRNHIIHHLVSDDLARSPLGTAKVPVRFIMRSLLRFHYESAAAQLLAWQDVMRGPEFFDANIDMAGRRADIKALMKDEVWRPVEPGDLAERRRLTRLSRRWRHLIGYSTLNGHLLPFSARRWDKVVVGMGERGIVYPAFGAAEISYLSADGERAYRVKQSKRRFFATGWEMTRTLTRFLRDFARIRAQYRDGYPRLTARGYWQGKLALDQAAAPASQPAA</sequence>
<feature type="domain" description="Glycosyltransferase 2-like" evidence="1">
    <location>
        <begin position="156"/>
        <end position="256"/>
    </location>
</feature>
<evidence type="ECO:0000313" key="3">
    <source>
        <dbReference type="Proteomes" id="UP000231553"/>
    </source>
</evidence>
<organism evidence="2 3">
    <name type="scientific">Pseudooceanicola lipolyticus</name>
    <dbReference type="NCBI Taxonomy" id="2029104"/>
    <lineage>
        <taxon>Bacteria</taxon>
        <taxon>Pseudomonadati</taxon>
        <taxon>Pseudomonadota</taxon>
        <taxon>Alphaproteobacteria</taxon>
        <taxon>Rhodobacterales</taxon>
        <taxon>Paracoccaceae</taxon>
        <taxon>Pseudooceanicola</taxon>
    </lineage>
</organism>
<dbReference type="InterPro" id="IPR001173">
    <property type="entry name" value="Glyco_trans_2-like"/>
</dbReference>
<feature type="non-terminal residue" evidence="2">
    <location>
        <position position="603"/>
    </location>
</feature>
<dbReference type="Pfam" id="PF00535">
    <property type="entry name" value="Glycos_transf_2"/>
    <property type="match status" value="1"/>
</dbReference>
<reference evidence="2 3" key="1">
    <citation type="journal article" date="2018" name="Int. J. Syst. Evol. Microbiol.">
        <title>Pseudooceanicola lipolyticus sp. nov., a marine alphaproteobacterium, reclassification of Oceanicola flagellatus as Pseudooceanicola flagellatus comb. nov. and emended description of the genus Pseudooceanicola.</title>
        <authorList>
            <person name="Huang M.-M."/>
            <person name="Guo L.-L."/>
            <person name="Wu Y.-H."/>
            <person name="Lai Q.-L."/>
            <person name="Shao Z.-Z."/>
            <person name="Wang C.-S."/>
            <person name="Wu M."/>
            <person name="Xu X.-W."/>
        </authorList>
    </citation>
    <scope>NUCLEOTIDE SEQUENCE [LARGE SCALE GENOMIC DNA]</scope>
    <source>
        <strain evidence="2 3">157</strain>
    </source>
</reference>
<gene>
    <name evidence="2" type="ORF">CVM52_25340</name>
</gene>
<name>A0A2M8ITI2_9RHOB</name>
<evidence type="ECO:0000259" key="1">
    <source>
        <dbReference type="Pfam" id="PF00535"/>
    </source>
</evidence>
<dbReference type="EMBL" id="PGTB01000308">
    <property type="protein sequence ID" value="PJE33844.1"/>
    <property type="molecule type" value="Genomic_DNA"/>
</dbReference>